<feature type="non-terminal residue" evidence="10">
    <location>
        <position position="658"/>
    </location>
</feature>
<dbReference type="InterPro" id="IPR039417">
    <property type="entry name" value="Peptidase_C1A_papain-like"/>
</dbReference>
<feature type="domain" description="Peptidase C1A papain C-terminal" evidence="8">
    <location>
        <begin position="364"/>
        <end position="558"/>
    </location>
</feature>
<evidence type="ECO:0000313" key="10">
    <source>
        <dbReference type="EMBL" id="KAK7605317.1"/>
    </source>
</evidence>
<dbReference type="InterPro" id="IPR025660">
    <property type="entry name" value="Pept_his_AS"/>
</dbReference>
<dbReference type="InterPro" id="IPR013201">
    <property type="entry name" value="Prot_inhib_I29"/>
</dbReference>
<evidence type="ECO:0000256" key="1">
    <source>
        <dbReference type="ARBA" id="ARBA00008455"/>
    </source>
</evidence>
<dbReference type="FunFam" id="3.90.70.10:FF:000039">
    <property type="entry name" value="Cysteine proteinase 2, putative"/>
    <property type="match status" value="1"/>
</dbReference>
<dbReference type="SUPFAM" id="SSF54001">
    <property type="entry name" value="Cysteine proteinases"/>
    <property type="match status" value="3"/>
</dbReference>
<accession>A0AAN9TUU1</accession>
<dbReference type="CDD" id="cd02248">
    <property type="entry name" value="Peptidase_C1A"/>
    <property type="match status" value="2"/>
</dbReference>
<proteinExistence type="inferred from homology"/>
<feature type="domain" description="Cathepsin propeptide inhibitor" evidence="9">
    <location>
        <begin position="28"/>
        <end position="88"/>
    </location>
</feature>
<evidence type="ECO:0008006" key="12">
    <source>
        <dbReference type="Google" id="ProtNLM"/>
    </source>
</evidence>
<dbReference type="InterPro" id="IPR000668">
    <property type="entry name" value="Peptidase_C1A_C"/>
</dbReference>
<feature type="signal peptide" evidence="7">
    <location>
        <begin position="1"/>
        <end position="17"/>
    </location>
</feature>
<evidence type="ECO:0000256" key="7">
    <source>
        <dbReference type="SAM" id="SignalP"/>
    </source>
</evidence>
<keyword evidence="2" id="KW-0645">Protease</keyword>
<dbReference type="InterPro" id="IPR013128">
    <property type="entry name" value="Peptidase_C1A"/>
</dbReference>
<evidence type="ECO:0000256" key="5">
    <source>
        <dbReference type="ARBA" id="ARBA00023145"/>
    </source>
</evidence>
<protein>
    <recommendedName>
        <fullName evidence="12">Cathepsin L</fullName>
    </recommendedName>
</protein>
<dbReference type="PRINTS" id="PR00705">
    <property type="entry name" value="PAPAIN"/>
</dbReference>
<dbReference type="PROSITE" id="PS00639">
    <property type="entry name" value="THIOL_PROTEASE_HIS"/>
    <property type="match status" value="2"/>
</dbReference>
<dbReference type="Proteomes" id="UP001367676">
    <property type="component" value="Unassembled WGS sequence"/>
</dbReference>
<feature type="domain" description="Peptidase C1A papain C-terminal" evidence="8">
    <location>
        <begin position="117"/>
        <end position="332"/>
    </location>
</feature>
<evidence type="ECO:0000313" key="11">
    <source>
        <dbReference type="Proteomes" id="UP001367676"/>
    </source>
</evidence>
<gene>
    <name evidence="10" type="ORF">V9T40_007175</name>
</gene>
<keyword evidence="11" id="KW-1185">Reference proteome</keyword>
<dbReference type="SMART" id="SM00848">
    <property type="entry name" value="Inhibitor_I29"/>
    <property type="match status" value="1"/>
</dbReference>
<dbReference type="InterPro" id="IPR025661">
    <property type="entry name" value="Pept_asp_AS"/>
</dbReference>
<evidence type="ECO:0000256" key="4">
    <source>
        <dbReference type="ARBA" id="ARBA00022807"/>
    </source>
</evidence>
<dbReference type="PROSITE" id="PS00640">
    <property type="entry name" value="THIOL_PROTEASE_ASN"/>
    <property type="match status" value="2"/>
</dbReference>
<dbReference type="SMART" id="SM00645">
    <property type="entry name" value="Pept_C1"/>
    <property type="match status" value="2"/>
</dbReference>
<comment type="similarity">
    <text evidence="1">Belongs to the peptidase C1 family.</text>
</comment>
<sequence length="658" mass="73951">MKTFTLMLIVSAAAVKAVSFIDFVKEDWDLFKIQFSKTYDNAIEENFRMKIFMDNKHRINQHNKRYERGEVSYTLKINQFGDMLQHEIRRQMNGYRKNLSKIKHDSIEYRPPFNAQAPDSIDWRTHGAVTNVKNQGQCGSCWAFSSTGALEGQHFIKTGKLVSLSEQNLVDCSGPYGNNGCSGGSQELAFLYIDFNKGIDTEQSYPYEAKNGTCRYTKWKSGASDKGYYTVEQGNETLLKNAVAFKGPVAVAIDADNDFMFYHSGVMYSETCSSISLDHAVLIVGYGTTTSGQDYWLVKNSWATSWGEQGYVRMSRNRNNNCGIASDPLIPIPAELEVEIMKTFALLLIVGAAAVKAVSFIDFVREDWDLFKTGALEGQHFRKTGRLVSLSEQNLIDCSDNYGNQGCDGGQQEQAFLYIYHNNGIDTERSYPYEARNGRCRYSKWKSGASDKGYYTVQQDNERLLQNAVAFKGPVAVSIDADNDFRFYDSGVMYSESCSSTSLDHSVLIVGYGTTSRGQDYWLVKNSWGTSWGEQGYIRMSRNRNNNCGIASNPPAELAPETMKTFALLLIVGAAAVKAVSFIDFVEEDWDLFKTGALEGQHFLKTRRLVSLSEQNLIDCSGGYGNQGCDGGQQELAFLYIYMNNGIDTERSYRYEAR</sequence>
<evidence type="ECO:0000256" key="6">
    <source>
        <dbReference type="ARBA" id="ARBA00023157"/>
    </source>
</evidence>
<dbReference type="PROSITE" id="PS00139">
    <property type="entry name" value="THIOL_PROTEASE_CYS"/>
    <property type="match status" value="1"/>
</dbReference>
<evidence type="ECO:0000256" key="3">
    <source>
        <dbReference type="ARBA" id="ARBA00022801"/>
    </source>
</evidence>
<dbReference type="EMBL" id="JBBCAQ010000002">
    <property type="protein sequence ID" value="KAK7605317.1"/>
    <property type="molecule type" value="Genomic_DNA"/>
</dbReference>
<evidence type="ECO:0000259" key="9">
    <source>
        <dbReference type="SMART" id="SM00848"/>
    </source>
</evidence>
<dbReference type="Pfam" id="PF08246">
    <property type="entry name" value="Inhibitor_I29"/>
    <property type="match status" value="1"/>
</dbReference>
<dbReference type="GO" id="GO:0008234">
    <property type="term" value="F:cysteine-type peptidase activity"/>
    <property type="evidence" value="ECO:0007669"/>
    <property type="project" value="UniProtKB-KW"/>
</dbReference>
<dbReference type="Gene3D" id="3.90.70.10">
    <property type="entry name" value="Cysteine proteinases"/>
    <property type="match status" value="3"/>
</dbReference>
<evidence type="ECO:0000259" key="8">
    <source>
        <dbReference type="SMART" id="SM00645"/>
    </source>
</evidence>
<dbReference type="GO" id="GO:0006508">
    <property type="term" value="P:proteolysis"/>
    <property type="evidence" value="ECO:0007669"/>
    <property type="project" value="UniProtKB-KW"/>
</dbReference>
<organism evidence="10 11">
    <name type="scientific">Parthenolecanium corni</name>
    <dbReference type="NCBI Taxonomy" id="536013"/>
    <lineage>
        <taxon>Eukaryota</taxon>
        <taxon>Metazoa</taxon>
        <taxon>Ecdysozoa</taxon>
        <taxon>Arthropoda</taxon>
        <taxon>Hexapoda</taxon>
        <taxon>Insecta</taxon>
        <taxon>Pterygota</taxon>
        <taxon>Neoptera</taxon>
        <taxon>Paraneoptera</taxon>
        <taxon>Hemiptera</taxon>
        <taxon>Sternorrhyncha</taxon>
        <taxon>Coccoidea</taxon>
        <taxon>Coccidae</taxon>
        <taxon>Parthenolecanium</taxon>
    </lineage>
</organism>
<dbReference type="FunFam" id="3.90.70.10:FF:000006">
    <property type="entry name" value="Cathepsin S"/>
    <property type="match status" value="1"/>
</dbReference>
<evidence type="ECO:0000256" key="2">
    <source>
        <dbReference type="ARBA" id="ARBA00022670"/>
    </source>
</evidence>
<reference evidence="10 11" key="1">
    <citation type="submission" date="2024-03" db="EMBL/GenBank/DDBJ databases">
        <title>Adaptation during the transition from Ophiocordyceps entomopathogen to insect associate is accompanied by gene loss and intensified selection.</title>
        <authorList>
            <person name="Ward C.M."/>
            <person name="Onetto C.A."/>
            <person name="Borneman A.R."/>
        </authorList>
    </citation>
    <scope>NUCLEOTIDE SEQUENCE [LARGE SCALE GENOMIC DNA]</scope>
    <source>
        <strain evidence="10">AWRI1</strain>
        <tissue evidence="10">Single Adult Female</tissue>
    </source>
</reference>
<keyword evidence="3" id="KW-0378">Hydrolase</keyword>
<keyword evidence="4" id="KW-0788">Thiol protease</keyword>
<dbReference type="PANTHER" id="PTHR12411">
    <property type="entry name" value="CYSTEINE PROTEASE FAMILY C1-RELATED"/>
    <property type="match status" value="1"/>
</dbReference>
<keyword evidence="5" id="KW-0865">Zymogen</keyword>
<keyword evidence="7" id="KW-0732">Signal</keyword>
<keyword evidence="6" id="KW-1015">Disulfide bond</keyword>
<dbReference type="InterPro" id="IPR038765">
    <property type="entry name" value="Papain-like_cys_pep_sf"/>
</dbReference>
<feature type="chain" id="PRO_5042854607" description="Cathepsin L" evidence="7">
    <location>
        <begin position="18"/>
        <end position="658"/>
    </location>
</feature>
<dbReference type="InterPro" id="IPR000169">
    <property type="entry name" value="Pept_cys_AS"/>
</dbReference>
<name>A0AAN9TUU1_9HEMI</name>
<dbReference type="Pfam" id="PF00112">
    <property type="entry name" value="Peptidase_C1"/>
    <property type="match status" value="3"/>
</dbReference>
<comment type="caution">
    <text evidence="10">The sequence shown here is derived from an EMBL/GenBank/DDBJ whole genome shotgun (WGS) entry which is preliminary data.</text>
</comment>
<dbReference type="AlphaFoldDB" id="A0AAN9TUU1"/>